<accession>H2YW85</accession>
<keyword evidence="2" id="KW-1185">Reference proteome</keyword>
<name>H2YW85_CIOSA</name>
<proteinExistence type="predicted"/>
<sequence length="117" mass="13073">GADEPIILSEGNLTKREEIFDEISLDEPKEERLRDEEIINNNFHDPADISHSSKNNECDSIKDLHSDYDKGDDKVEVNENTSILIAHKKMDDFPRIHAPVLTCSAVATHSMSASPAT</sequence>
<evidence type="ECO:0000313" key="2">
    <source>
        <dbReference type="Proteomes" id="UP000007875"/>
    </source>
</evidence>
<dbReference type="AlphaFoldDB" id="H2YW85"/>
<organism evidence="1 2">
    <name type="scientific">Ciona savignyi</name>
    <name type="common">Pacific transparent sea squirt</name>
    <dbReference type="NCBI Taxonomy" id="51511"/>
    <lineage>
        <taxon>Eukaryota</taxon>
        <taxon>Metazoa</taxon>
        <taxon>Chordata</taxon>
        <taxon>Tunicata</taxon>
        <taxon>Ascidiacea</taxon>
        <taxon>Phlebobranchia</taxon>
        <taxon>Cionidae</taxon>
        <taxon>Ciona</taxon>
    </lineage>
</organism>
<dbReference type="Proteomes" id="UP000007875">
    <property type="component" value="Unassembled WGS sequence"/>
</dbReference>
<evidence type="ECO:0000313" key="1">
    <source>
        <dbReference type="Ensembl" id="ENSCSAVP00000009596.1"/>
    </source>
</evidence>
<protein>
    <submittedName>
        <fullName evidence="1">Uncharacterized protein</fullName>
    </submittedName>
</protein>
<reference evidence="1" key="2">
    <citation type="submission" date="2025-08" db="UniProtKB">
        <authorList>
            <consortium name="Ensembl"/>
        </authorList>
    </citation>
    <scope>IDENTIFICATION</scope>
</reference>
<reference evidence="1" key="3">
    <citation type="submission" date="2025-09" db="UniProtKB">
        <authorList>
            <consortium name="Ensembl"/>
        </authorList>
    </citation>
    <scope>IDENTIFICATION</scope>
</reference>
<dbReference type="Ensembl" id="ENSCSAVT00000009713.1">
    <property type="protein sequence ID" value="ENSCSAVP00000009596.1"/>
    <property type="gene ID" value="ENSCSAVG00000005635.1"/>
</dbReference>
<dbReference type="HOGENOM" id="CLU_2090171_0_0_1"/>
<reference evidence="2" key="1">
    <citation type="submission" date="2003-08" db="EMBL/GenBank/DDBJ databases">
        <authorList>
            <person name="Birren B."/>
            <person name="Nusbaum C."/>
            <person name="Abebe A."/>
            <person name="Abouelleil A."/>
            <person name="Adekoya E."/>
            <person name="Ait-zahra M."/>
            <person name="Allen N."/>
            <person name="Allen T."/>
            <person name="An P."/>
            <person name="Anderson M."/>
            <person name="Anderson S."/>
            <person name="Arachchi H."/>
            <person name="Armbruster J."/>
            <person name="Bachantsang P."/>
            <person name="Baldwin J."/>
            <person name="Barry A."/>
            <person name="Bayul T."/>
            <person name="Blitshsteyn B."/>
            <person name="Bloom T."/>
            <person name="Blye J."/>
            <person name="Boguslavskiy L."/>
            <person name="Borowsky M."/>
            <person name="Boukhgalter B."/>
            <person name="Brunache A."/>
            <person name="Butler J."/>
            <person name="Calixte N."/>
            <person name="Calvo S."/>
            <person name="Camarata J."/>
            <person name="Campo K."/>
            <person name="Chang J."/>
            <person name="Cheshatsang Y."/>
            <person name="Citroen M."/>
            <person name="Collymore A."/>
            <person name="Considine T."/>
            <person name="Cook A."/>
            <person name="Cooke P."/>
            <person name="Corum B."/>
            <person name="Cuomo C."/>
            <person name="David R."/>
            <person name="Dawoe T."/>
            <person name="Degray S."/>
            <person name="Dodge S."/>
            <person name="Dooley K."/>
            <person name="Dorje P."/>
            <person name="Dorjee K."/>
            <person name="Dorris L."/>
            <person name="Duffey N."/>
            <person name="Dupes A."/>
            <person name="Elkins T."/>
            <person name="Engels R."/>
            <person name="Erickson J."/>
            <person name="Farina A."/>
            <person name="Faro S."/>
            <person name="Ferreira P."/>
            <person name="Fischer H."/>
            <person name="Fitzgerald M."/>
            <person name="Foley K."/>
            <person name="Gage D."/>
            <person name="Galagan J."/>
            <person name="Gearin G."/>
            <person name="Gnerre S."/>
            <person name="Gnirke A."/>
            <person name="Goyette A."/>
            <person name="Graham J."/>
            <person name="Grandbois E."/>
            <person name="Gyaltsen K."/>
            <person name="Hafez N."/>
            <person name="Hagopian D."/>
            <person name="Hagos B."/>
            <person name="Hall J."/>
            <person name="Hatcher B."/>
            <person name="Heller A."/>
            <person name="Higgins H."/>
            <person name="Honan T."/>
            <person name="Horn A."/>
            <person name="Houde N."/>
            <person name="Hughes L."/>
            <person name="Hulme W."/>
            <person name="Husby E."/>
            <person name="Iliev I."/>
            <person name="Jaffe D."/>
            <person name="Jones C."/>
            <person name="Kamal M."/>
            <person name="Kamat A."/>
            <person name="Kamvysselis M."/>
            <person name="Karlsson E."/>
            <person name="Kells C."/>
            <person name="Kieu A."/>
            <person name="Kisner P."/>
            <person name="Kodira C."/>
            <person name="Kulbokas E."/>
            <person name="Labutti K."/>
            <person name="Lama D."/>
            <person name="Landers T."/>
            <person name="Leger J."/>
            <person name="Levine S."/>
            <person name="Lewis D."/>
            <person name="Lewis T."/>
            <person name="Lindblad-toh K."/>
            <person name="Liu X."/>
            <person name="Lokyitsang T."/>
            <person name="Lokyitsang Y."/>
            <person name="Lucien O."/>
            <person name="Lui A."/>
            <person name="Ma L.J."/>
            <person name="Mabbitt R."/>
            <person name="Macdonald J."/>
            <person name="Maclean C."/>
            <person name="Major J."/>
            <person name="Manning J."/>
            <person name="Marabella R."/>
            <person name="Maru K."/>
            <person name="Matthews C."/>
            <person name="Mauceli E."/>
            <person name="Mccarthy M."/>
            <person name="Mcdonough S."/>
            <person name="Mcghee T."/>
            <person name="Meldrim J."/>
            <person name="Meneus L."/>
            <person name="Mesirov J."/>
            <person name="Mihalev A."/>
            <person name="Mihova T."/>
            <person name="Mikkelsen T."/>
            <person name="Mlenga V."/>
            <person name="Moru K."/>
            <person name="Mozes J."/>
            <person name="Mulrain L."/>
            <person name="Munson G."/>
            <person name="Naylor J."/>
            <person name="Newes C."/>
            <person name="Nguyen C."/>
            <person name="Nguyen N."/>
            <person name="Nguyen T."/>
            <person name="Nicol R."/>
            <person name="Nielsen C."/>
            <person name="Nizzari M."/>
            <person name="Norbu C."/>
            <person name="Norbu N."/>
            <person name="O'donnell P."/>
            <person name="Okoawo O."/>
            <person name="O'leary S."/>
            <person name="Omotosho B."/>
            <person name="O'neill K."/>
            <person name="Osman S."/>
            <person name="Parker S."/>
            <person name="Perrin D."/>
            <person name="Phunkhang P."/>
            <person name="Piqani B."/>
            <person name="Purcell S."/>
            <person name="Rachupka T."/>
            <person name="Ramasamy U."/>
            <person name="Rameau R."/>
            <person name="Ray V."/>
            <person name="Raymond C."/>
            <person name="Retta R."/>
            <person name="Richardson S."/>
            <person name="Rise C."/>
            <person name="Rodriguez J."/>
            <person name="Rogers J."/>
            <person name="Rogov P."/>
            <person name="Rutman M."/>
            <person name="Schupbach R."/>
            <person name="Seaman C."/>
            <person name="Settipalli S."/>
            <person name="Sharpe T."/>
            <person name="Sheridan J."/>
            <person name="Sherpa N."/>
            <person name="Shi J."/>
            <person name="Smirnov S."/>
            <person name="Smith C."/>
            <person name="Sougnez C."/>
            <person name="Spencer B."/>
            <person name="Stalker J."/>
            <person name="Stange-thomann N."/>
            <person name="Stavropoulos S."/>
            <person name="Stetson K."/>
            <person name="Stone C."/>
            <person name="Stone S."/>
            <person name="Stubbs M."/>
            <person name="Talamas J."/>
            <person name="Tchuinga P."/>
            <person name="Tenzing P."/>
            <person name="Tesfaye S."/>
            <person name="Theodore J."/>
            <person name="Thoulutsang Y."/>
            <person name="Topham K."/>
            <person name="Towey S."/>
            <person name="Tsamla T."/>
            <person name="Tsomo N."/>
            <person name="Vallee D."/>
            <person name="Vassiliev H."/>
            <person name="Venkataraman V."/>
            <person name="Vinson J."/>
            <person name="Vo A."/>
            <person name="Wade C."/>
            <person name="Wang S."/>
            <person name="Wangchuk T."/>
            <person name="Wangdi T."/>
            <person name="Whittaker C."/>
            <person name="Wilkinson J."/>
            <person name="Wu Y."/>
            <person name="Wyman D."/>
            <person name="Yadav S."/>
            <person name="Yang S."/>
            <person name="Yang X."/>
            <person name="Yeager S."/>
            <person name="Yee E."/>
            <person name="Young G."/>
            <person name="Zainoun J."/>
            <person name="Zembeck L."/>
            <person name="Zimmer A."/>
            <person name="Zody M."/>
            <person name="Lander E."/>
        </authorList>
    </citation>
    <scope>NUCLEOTIDE SEQUENCE [LARGE SCALE GENOMIC DNA]</scope>
</reference>
<dbReference type="InParanoid" id="H2YW85"/>